<protein>
    <recommendedName>
        <fullName evidence="3">NADH-ubiquinone oxidoreductase chain 4L</fullName>
    </recommendedName>
    <alternativeName>
        <fullName evidence="9">NADH dehydrogenase subunit 4L</fullName>
    </alternativeName>
</protein>
<gene>
    <name evidence="12" type="primary">ND4L</name>
</gene>
<dbReference type="GO" id="GO:0016020">
    <property type="term" value="C:membrane"/>
    <property type="evidence" value="ECO:0007669"/>
    <property type="project" value="UniProtKB-SubCell"/>
</dbReference>
<evidence type="ECO:0000256" key="7">
    <source>
        <dbReference type="ARBA" id="ARBA00023027"/>
    </source>
</evidence>
<comment type="catalytic activity">
    <reaction evidence="10">
        <text>a ubiquinone + NADH + 5 H(+)(in) = a ubiquinol + NAD(+) + 4 H(+)(out)</text>
        <dbReference type="Rhea" id="RHEA:29091"/>
        <dbReference type="Rhea" id="RHEA-COMP:9565"/>
        <dbReference type="Rhea" id="RHEA-COMP:9566"/>
        <dbReference type="ChEBI" id="CHEBI:15378"/>
        <dbReference type="ChEBI" id="CHEBI:16389"/>
        <dbReference type="ChEBI" id="CHEBI:17976"/>
        <dbReference type="ChEBI" id="CHEBI:57540"/>
        <dbReference type="ChEBI" id="CHEBI:57945"/>
        <dbReference type="EC" id="7.1.1.2"/>
    </reaction>
</comment>
<evidence type="ECO:0000256" key="8">
    <source>
        <dbReference type="ARBA" id="ARBA00023136"/>
    </source>
</evidence>
<proteinExistence type="inferred from homology"/>
<geneLocation type="mitochondrion" evidence="12"/>
<evidence type="ECO:0000256" key="10">
    <source>
        <dbReference type="ARBA" id="ARBA00049551"/>
    </source>
</evidence>
<sequence length="90" mass="10653">MVFFIMFLIGGLVLSFKCNNLLLMLLSLEFMILSLFMMIFYMMSFFMNELYFSMIFIIMSVCEGVIGLSLLVMMVRCYGNDFFCSFNIMW</sequence>
<keyword evidence="8 11" id="KW-0472">Membrane</keyword>
<reference evidence="12" key="1">
    <citation type="submission" date="2015-09" db="EMBL/GenBank/DDBJ databases">
        <title>Capturing the unknown biodiversity of arthropods in tropical forests using metagenomics.</title>
        <authorList>
            <person name="Andujar C."/>
            <person name="Creedy T.J."/>
            <person name="Garner B."/>
            <person name="Canty R."/>
            <person name="Warner H.B."/>
            <person name="Lipecki J."/>
            <person name="Crampton-Platt A."/>
            <person name="Gabrielli M."/>
            <person name="Croydon-Veleslavov I.A."/>
            <person name="Lim J.L."/>
            <person name="Linard B."/>
            <person name="Vogler A."/>
        </authorList>
    </citation>
    <scope>NUCLEOTIDE SEQUENCE</scope>
</reference>
<evidence type="ECO:0000313" key="12">
    <source>
        <dbReference type="EMBL" id="AML26662.1"/>
    </source>
</evidence>
<evidence type="ECO:0000256" key="6">
    <source>
        <dbReference type="ARBA" id="ARBA00022989"/>
    </source>
</evidence>
<comment type="subcellular location">
    <subcellularLocation>
        <location evidence="1">Membrane</location>
        <topology evidence="1">Multi-pass membrane protein</topology>
    </subcellularLocation>
</comment>
<evidence type="ECO:0000256" key="5">
    <source>
        <dbReference type="ARBA" id="ARBA00022967"/>
    </source>
</evidence>
<keyword evidence="12" id="KW-0496">Mitochondrion</keyword>
<dbReference type="InterPro" id="IPR039428">
    <property type="entry name" value="NUOK/Mnh_C1-like"/>
</dbReference>
<dbReference type="Gene3D" id="1.10.287.3510">
    <property type="match status" value="1"/>
</dbReference>
<evidence type="ECO:0000256" key="9">
    <source>
        <dbReference type="ARBA" id="ARBA00031586"/>
    </source>
</evidence>
<dbReference type="EMBL" id="KT696258">
    <property type="protein sequence ID" value="AML26662.1"/>
    <property type="molecule type" value="Genomic_DNA"/>
</dbReference>
<evidence type="ECO:0000256" key="4">
    <source>
        <dbReference type="ARBA" id="ARBA00022692"/>
    </source>
</evidence>
<keyword evidence="5" id="KW-1278">Translocase</keyword>
<comment type="similarity">
    <text evidence="2">Belongs to the complex I subunit 4L family.</text>
</comment>
<keyword evidence="4 11" id="KW-0812">Transmembrane</keyword>
<evidence type="ECO:0000256" key="3">
    <source>
        <dbReference type="ARBA" id="ARBA00016612"/>
    </source>
</evidence>
<organism evidence="12">
    <name type="scientific">Ptiliidae sp. BMNH 1274724</name>
    <dbReference type="NCBI Taxonomy" id="1796537"/>
    <lineage>
        <taxon>Eukaryota</taxon>
        <taxon>Metazoa</taxon>
        <taxon>Ecdysozoa</taxon>
        <taxon>Arthropoda</taxon>
        <taxon>Hexapoda</taxon>
        <taxon>Insecta</taxon>
        <taxon>Pterygota</taxon>
        <taxon>Neoptera</taxon>
        <taxon>Endopterygota</taxon>
        <taxon>Coleoptera</taxon>
        <taxon>Polyphaga</taxon>
        <taxon>Staphyliniformia</taxon>
        <taxon>Ptiliidae</taxon>
    </lineage>
</organism>
<feature type="transmembrane region" description="Helical" evidence="11">
    <location>
        <begin position="50"/>
        <end position="75"/>
    </location>
</feature>
<evidence type="ECO:0000256" key="11">
    <source>
        <dbReference type="SAM" id="Phobius"/>
    </source>
</evidence>
<evidence type="ECO:0000256" key="2">
    <source>
        <dbReference type="ARBA" id="ARBA00010519"/>
    </source>
</evidence>
<feature type="transmembrane region" description="Helical" evidence="11">
    <location>
        <begin position="25"/>
        <end position="43"/>
    </location>
</feature>
<keyword evidence="7" id="KW-0520">NAD</keyword>
<dbReference type="GO" id="GO:0008137">
    <property type="term" value="F:NADH dehydrogenase (ubiquinone) activity"/>
    <property type="evidence" value="ECO:0007669"/>
    <property type="project" value="UniProtKB-EC"/>
</dbReference>
<evidence type="ECO:0000256" key="1">
    <source>
        <dbReference type="ARBA" id="ARBA00004141"/>
    </source>
</evidence>
<dbReference type="Pfam" id="PF00420">
    <property type="entry name" value="Oxidored_q2"/>
    <property type="match status" value="1"/>
</dbReference>
<accession>A0A126TGB5</accession>
<dbReference type="AlphaFoldDB" id="A0A126TGB5"/>
<keyword evidence="6 11" id="KW-1133">Transmembrane helix</keyword>
<name>A0A126TGB5_9COLE</name>